<dbReference type="Proteomes" id="UP000185783">
    <property type="component" value="Unassembled WGS sequence"/>
</dbReference>
<evidence type="ECO:0000313" key="2">
    <source>
        <dbReference type="EMBL" id="OKL44050.1"/>
    </source>
</evidence>
<reference evidence="2 3" key="1">
    <citation type="submission" date="2016-03" db="EMBL/GenBank/DDBJ databases">
        <title>Genome sequence of Nesiotobacter sp. nov., a moderately halophilic alphaproteobacterium isolated from the Yellow Sea, China.</title>
        <authorList>
            <person name="Zhang G."/>
            <person name="Zhang R."/>
        </authorList>
    </citation>
    <scope>NUCLEOTIDE SEQUENCE [LARGE SCALE GENOMIC DNA]</scope>
    <source>
        <strain evidence="2 3">WB1-6</strain>
    </source>
</reference>
<sequence length="64" mass="7291">MGLFDDEEPIKKNPRDIIVGETLENFSSSELEERVTLLRAEIERTEKELKNKASASEAAHSLFK</sequence>
<gene>
    <name evidence="2" type="ORF">A3843_10750</name>
</gene>
<keyword evidence="1" id="KW-0175">Coiled coil</keyword>
<protein>
    <submittedName>
        <fullName evidence="2">Uncharacterized protein</fullName>
    </submittedName>
</protein>
<evidence type="ECO:0000256" key="1">
    <source>
        <dbReference type="SAM" id="Coils"/>
    </source>
</evidence>
<feature type="coiled-coil region" evidence="1">
    <location>
        <begin position="28"/>
        <end position="59"/>
    </location>
</feature>
<dbReference type="Pfam" id="PF06698">
    <property type="entry name" value="DUF1192"/>
    <property type="match status" value="1"/>
</dbReference>
<dbReference type="EMBL" id="LVVZ01000015">
    <property type="protein sequence ID" value="OKL44050.1"/>
    <property type="molecule type" value="Genomic_DNA"/>
</dbReference>
<keyword evidence="3" id="KW-1185">Reference proteome</keyword>
<comment type="caution">
    <text evidence="2">The sequence shown here is derived from an EMBL/GenBank/DDBJ whole genome shotgun (WGS) entry which is preliminary data.</text>
</comment>
<dbReference type="AlphaFoldDB" id="A0A1U7JH29"/>
<dbReference type="RefSeq" id="WP_036488972.1">
    <property type="nucleotide sequence ID" value="NZ_LVVZ01000015.1"/>
</dbReference>
<organism evidence="2 3">
    <name type="scientific">Pseudovibrio exalbescens</name>
    <dbReference type="NCBI Taxonomy" id="197461"/>
    <lineage>
        <taxon>Bacteria</taxon>
        <taxon>Pseudomonadati</taxon>
        <taxon>Pseudomonadota</taxon>
        <taxon>Alphaproteobacteria</taxon>
        <taxon>Hyphomicrobiales</taxon>
        <taxon>Stappiaceae</taxon>
        <taxon>Pseudovibrio</taxon>
    </lineage>
</organism>
<dbReference type="STRING" id="197461.A3843_10750"/>
<accession>A0A1U7JH29</accession>
<name>A0A1U7JH29_9HYPH</name>
<dbReference type="OrthoDB" id="7872350at2"/>
<evidence type="ECO:0000313" key="3">
    <source>
        <dbReference type="Proteomes" id="UP000185783"/>
    </source>
</evidence>
<proteinExistence type="predicted"/>
<dbReference type="InterPro" id="IPR009579">
    <property type="entry name" value="DUF1192"/>
</dbReference>